<dbReference type="Gene3D" id="2.60.120.560">
    <property type="entry name" value="Exo-inulinase, domain 1"/>
    <property type="match status" value="1"/>
</dbReference>
<feature type="signal peptide" evidence="1">
    <location>
        <begin position="1"/>
        <end position="22"/>
    </location>
</feature>
<keyword evidence="1" id="KW-0732">Signal</keyword>
<gene>
    <name evidence="2" type="ORF">ADM99_15855</name>
</gene>
<dbReference type="Proteomes" id="UP000050430">
    <property type="component" value="Unassembled WGS sequence"/>
</dbReference>
<reference evidence="2 3" key="1">
    <citation type="submission" date="2015-07" db="EMBL/GenBank/DDBJ databases">
        <title>Genome sequence of Leptolinea tardivitalis DSM 16556.</title>
        <authorList>
            <person name="Hemp J."/>
            <person name="Ward L.M."/>
            <person name="Pace L.A."/>
            <person name="Fischer W.W."/>
        </authorList>
    </citation>
    <scope>NUCLEOTIDE SEQUENCE [LARGE SCALE GENOMIC DNA]</scope>
    <source>
        <strain evidence="2 3">YMTK-2</strain>
    </source>
</reference>
<accession>A0A0P6XNL7</accession>
<protein>
    <recommendedName>
        <fullName evidence="4">3-keto-disaccharide hydrolase domain-containing protein</fullName>
    </recommendedName>
</protein>
<organism evidence="2 3">
    <name type="scientific">Leptolinea tardivitalis</name>
    <dbReference type="NCBI Taxonomy" id="229920"/>
    <lineage>
        <taxon>Bacteria</taxon>
        <taxon>Bacillati</taxon>
        <taxon>Chloroflexota</taxon>
        <taxon>Anaerolineae</taxon>
        <taxon>Anaerolineales</taxon>
        <taxon>Anaerolineaceae</taxon>
        <taxon>Leptolinea</taxon>
    </lineage>
</organism>
<keyword evidence="3" id="KW-1185">Reference proteome</keyword>
<comment type="caution">
    <text evidence="2">The sequence shown here is derived from an EMBL/GenBank/DDBJ whole genome shotgun (WGS) entry which is preliminary data.</text>
</comment>
<evidence type="ECO:0000256" key="1">
    <source>
        <dbReference type="SAM" id="SignalP"/>
    </source>
</evidence>
<dbReference type="OrthoDB" id="165319at2"/>
<sequence length="253" mass="28613">MQTTFIYRFLLVFLMAVSILTACTSASPTVSVQTTDTPQSTLISETEEFNTFVMKTATPLPTPTISPKIESMQKDMEKLAYDRLVSSAAGKYYSVQDFTGEWAKLAYYHWWPLNRKPTNFAIRADVNWETAIPNANPSKAGCGFVFHENGPDNLHLSFLSMDGYVRNYRMEKRVISDLKANYAGKFDYPADSAKIMLVVDYQWITFFVDGKQILRFKDDHLNGGGLAFAVASGSNNSFGTRCTFQNVELWEFN</sequence>
<proteinExistence type="predicted"/>
<dbReference type="EMBL" id="LGCK01000014">
    <property type="protein sequence ID" value="KPL70585.1"/>
    <property type="molecule type" value="Genomic_DNA"/>
</dbReference>
<dbReference type="RefSeq" id="WP_062422489.1">
    <property type="nucleotide sequence ID" value="NZ_BBYA01000010.1"/>
</dbReference>
<evidence type="ECO:0008006" key="4">
    <source>
        <dbReference type="Google" id="ProtNLM"/>
    </source>
</evidence>
<evidence type="ECO:0000313" key="2">
    <source>
        <dbReference type="EMBL" id="KPL70585.1"/>
    </source>
</evidence>
<dbReference type="AlphaFoldDB" id="A0A0P6XNL7"/>
<dbReference type="STRING" id="229920.ADM99_15855"/>
<feature type="chain" id="PRO_5006133149" description="3-keto-disaccharide hydrolase domain-containing protein" evidence="1">
    <location>
        <begin position="23"/>
        <end position="253"/>
    </location>
</feature>
<evidence type="ECO:0000313" key="3">
    <source>
        <dbReference type="Proteomes" id="UP000050430"/>
    </source>
</evidence>
<name>A0A0P6XNL7_9CHLR</name>